<feature type="compositionally biased region" description="Polar residues" evidence="4">
    <location>
        <begin position="143"/>
        <end position="153"/>
    </location>
</feature>
<accession>A0A8C4QJ69</accession>
<dbReference type="PROSITE" id="PS51460">
    <property type="entry name" value="GAR"/>
    <property type="match status" value="1"/>
</dbReference>
<evidence type="ECO:0000313" key="7">
    <source>
        <dbReference type="Proteomes" id="UP000694388"/>
    </source>
</evidence>
<feature type="domain" description="GAR" evidence="5">
    <location>
        <begin position="29"/>
        <end position="101"/>
    </location>
</feature>
<keyword evidence="7" id="KW-1185">Reference proteome</keyword>
<evidence type="ECO:0000256" key="4">
    <source>
        <dbReference type="SAM" id="MobiDB-lite"/>
    </source>
</evidence>
<dbReference type="FunFam" id="3.30.920.20:FF:000002">
    <property type="entry name" value="dystonin isoform X1"/>
    <property type="match status" value="1"/>
</dbReference>
<evidence type="ECO:0000256" key="3">
    <source>
        <dbReference type="ARBA" id="ARBA00023212"/>
    </source>
</evidence>
<dbReference type="PANTHER" id="PTHR46756:SF18">
    <property type="entry name" value="GAS2-LIKE PROTEIN PICKLED EGGS"/>
    <property type="match status" value="1"/>
</dbReference>
<dbReference type="GO" id="GO:0051015">
    <property type="term" value="F:actin filament binding"/>
    <property type="evidence" value="ECO:0007669"/>
    <property type="project" value="TreeGrafter"/>
</dbReference>
<keyword evidence="2" id="KW-0963">Cytoplasm</keyword>
<sequence>MFEKGGGLVDYYELVEALTSAPTRGQPQTDADKIDDEVTRKVAACRCPKRFQVEQIEENKYRFGESQQLRLVRILRSAVMVRVGGGWSSLDEFLLKNDPCRASVDGCSTMDMRNRLAVPDGKGLTAAAFQPKPRRSPLGRSPSAPSLPQQISGASAIINPKGKVSRASSQRSVKSRTPVAKTSQSSASSPSNRSGCSSKKLSRSRSLGKPEDLMAWETVASPVYSQTDIAHQSESRQVHTGAHQPNGKSSRIPTAMPTSALSRKTSNRWRANDSNRKLPHHTVF</sequence>
<dbReference type="GO" id="GO:0051764">
    <property type="term" value="P:actin crosslink formation"/>
    <property type="evidence" value="ECO:0007669"/>
    <property type="project" value="TreeGrafter"/>
</dbReference>
<dbReference type="Ensembl" id="ENSEBUT00000016817.1">
    <property type="protein sequence ID" value="ENSEBUP00000016240.1"/>
    <property type="gene ID" value="ENSEBUG00000010193.1"/>
</dbReference>
<evidence type="ECO:0000256" key="1">
    <source>
        <dbReference type="ARBA" id="ARBA00004245"/>
    </source>
</evidence>
<feature type="compositionally biased region" description="Low complexity" evidence="4">
    <location>
        <begin position="183"/>
        <end position="207"/>
    </location>
</feature>
<protein>
    <recommendedName>
        <fullName evidence="5">GAR domain-containing protein</fullName>
    </recommendedName>
</protein>
<evidence type="ECO:0000313" key="6">
    <source>
        <dbReference type="Ensembl" id="ENSEBUP00000016240.1"/>
    </source>
</evidence>
<dbReference type="PANTHER" id="PTHR46756">
    <property type="entry name" value="TRANSGELIN"/>
    <property type="match status" value="1"/>
</dbReference>
<dbReference type="GO" id="GO:0008017">
    <property type="term" value="F:microtubule binding"/>
    <property type="evidence" value="ECO:0007669"/>
    <property type="project" value="InterPro"/>
</dbReference>
<reference evidence="6" key="2">
    <citation type="submission" date="2025-09" db="UniProtKB">
        <authorList>
            <consortium name="Ensembl"/>
        </authorList>
    </citation>
    <scope>IDENTIFICATION</scope>
</reference>
<feature type="region of interest" description="Disordered" evidence="4">
    <location>
        <begin position="126"/>
        <end position="209"/>
    </location>
</feature>
<keyword evidence="3" id="KW-0206">Cytoskeleton</keyword>
<evidence type="ECO:0000259" key="5">
    <source>
        <dbReference type="PROSITE" id="PS51460"/>
    </source>
</evidence>
<reference evidence="6" key="1">
    <citation type="submission" date="2025-08" db="UniProtKB">
        <authorList>
            <consortium name="Ensembl"/>
        </authorList>
    </citation>
    <scope>IDENTIFICATION</scope>
</reference>
<dbReference type="Gene3D" id="3.30.920.20">
    <property type="entry name" value="Gas2-like domain"/>
    <property type="match status" value="1"/>
</dbReference>
<feature type="compositionally biased region" description="Polar residues" evidence="4">
    <location>
        <begin position="246"/>
        <end position="264"/>
    </location>
</feature>
<dbReference type="InterPro" id="IPR036534">
    <property type="entry name" value="GAR_dom_sf"/>
</dbReference>
<dbReference type="Proteomes" id="UP000694388">
    <property type="component" value="Unplaced"/>
</dbReference>
<dbReference type="GO" id="GO:0008093">
    <property type="term" value="F:cytoskeletal anchor activity"/>
    <property type="evidence" value="ECO:0007669"/>
    <property type="project" value="TreeGrafter"/>
</dbReference>
<dbReference type="GeneTree" id="ENSGT00980000198642"/>
<dbReference type="InterPro" id="IPR003108">
    <property type="entry name" value="GAR_dom"/>
</dbReference>
<proteinExistence type="predicted"/>
<dbReference type="SMART" id="SM00243">
    <property type="entry name" value="GAS2"/>
    <property type="match status" value="1"/>
</dbReference>
<dbReference type="AlphaFoldDB" id="A0A8C4QJ69"/>
<organism evidence="6 7">
    <name type="scientific">Eptatretus burgeri</name>
    <name type="common">Inshore hagfish</name>
    <dbReference type="NCBI Taxonomy" id="7764"/>
    <lineage>
        <taxon>Eukaryota</taxon>
        <taxon>Metazoa</taxon>
        <taxon>Chordata</taxon>
        <taxon>Craniata</taxon>
        <taxon>Vertebrata</taxon>
        <taxon>Cyclostomata</taxon>
        <taxon>Myxini</taxon>
        <taxon>Myxiniformes</taxon>
        <taxon>Myxinidae</taxon>
        <taxon>Eptatretinae</taxon>
        <taxon>Eptatretus</taxon>
    </lineage>
</organism>
<name>A0A8C4QJ69_EPTBU</name>
<evidence type="ECO:0000256" key="2">
    <source>
        <dbReference type="ARBA" id="ARBA00022490"/>
    </source>
</evidence>
<dbReference type="SUPFAM" id="SSF143575">
    <property type="entry name" value="GAS2 domain-like"/>
    <property type="match status" value="1"/>
</dbReference>
<dbReference type="GO" id="GO:0005884">
    <property type="term" value="C:actin filament"/>
    <property type="evidence" value="ECO:0007669"/>
    <property type="project" value="TreeGrafter"/>
</dbReference>
<dbReference type="Pfam" id="PF02187">
    <property type="entry name" value="GAS2"/>
    <property type="match status" value="1"/>
</dbReference>
<comment type="subcellular location">
    <subcellularLocation>
        <location evidence="1">Cytoplasm</location>
        <location evidence="1">Cytoskeleton</location>
    </subcellularLocation>
</comment>
<feature type="region of interest" description="Disordered" evidence="4">
    <location>
        <begin position="231"/>
        <end position="284"/>
    </location>
</feature>